<protein>
    <submittedName>
        <fullName evidence="3">Isochorismatase family protein</fullName>
    </submittedName>
</protein>
<comment type="caution">
    <text evidence="3">The sequence shown here is derived from an EMBL/GenBank/DDBJ whole genome shotgun (WGS) entry which is preliminary data.</text>
</comment>
<dbReference type="SUPFAM" id="SSF52499">
    <property type="entry name" value="Isochorismatase-like hydrolases"/>
    <property type="match status" value="1"/>
</dbReference>
<dbReference type="PANTHER" id="PTHR43540">
    <property type="entry name" value="PEROXYUREIDOACRYLATE/UREIDOACRYLATE AMIDOHYDROLASE-RELATED"/>
    <property type="match status" value="1"/>
</dbReference>
<keyword evidence="4" id="KW-1185">Reference proteome</keyword>
<dbReference type="PRINTS" id="PR01398">
    <property type="entry name" value="ISCHRISMTASE"/>
</dbReference>
<dbReference type="InterPro" id="IPR000868">
    <property type="entry name" value="Isochorismatase-like_dom"/>
</dbReference>
<evidence type="ECO:0000259" key="2">
    <source>
        <dbReference type="Pfam" id="PF00857"/>
    </source>
</evidence>
<gene>
    <name evidence="3" type="ORF">PGB27_29100</name>
</gene>
<proteinExistence type="predicted"/>
<dbReference type="PANTHER" id="PTHR43540:SF3">
    <property type="entry name" value="ENTEROBACTIN SYNTHASE COMPONENT B"/>
    <property type="match status" value="1"/>
</dbReference>
<accession>A0ABT5T4W8</accession>
<dbReference type="EMBL" id="JAQZAO010000024">
    <property type="protein sequence ID" value="MDD7969421.1"/>
    <property type="molecule type" value="Genomic_DNA"/>
</dbReference>
<dbReference type="InterPro" id="IPR050272">
    <property type="entry name" value="Isochorismatase-like_hydrls"/>
</dbReference>
<dbReference type="Gene3D" id="3.40.50.850">
    <property type="entry name" value="Isochorismatase-like"/>
    <property type="match status" value="1"/>
</dbReference>
<dbReference type="PIRSF" id="PIRSF001111">
    <property type="entry name" value="Isochorismatase"/>
    <property type="match status" value="1"/>
</dbReference>
<evidence type="ECO:0000256" key="1">
    <source>
        <dbReference type="ARBA" id="ARBA00022801"/>
    </source>
</evidence>
<evidence type="ECO:0000313" key="3">
    <source>
        <dbReference type="EMBL" id="MDD7969421.1"/>
    </source>
</evidence>
<dbReference type="InterPro" id="IPR016291">
    <property type="entry name" value="Isochorismatase"/>
</dbReference>
<name>A0ABT5T4W8_9PSEU</name>
<sequence length="230" mass="25104">MSLPSIAPYALPRAHELPASRPDWSPDPARAVLLVHDMQRYFLAPFSRTDEPVSRVIENIATLTTRARELDVPVVYTAQPGVQPPAERGLLDDFWGRGPAAAYTEDPDVVAIVDELTPAPGDEVLTKWRYSAFQRSPLEQMLADRGRDQLVITGIYAHIGCMVTAVDAFMRDVQPFLVADAVADFSRDHHEQALTWTAQRAGVVLATTDALRALDAADPAAPAAVREAPA</sequence>
<organism evidence="3 4">
    <name type="scientific">Actinomycetospora lemnae</name>
    <dbReference type="NCBI Taxonomy" id="3019891"/>
    <lineage>
        <taxon>Bacteria</taxon>
        <taxon>Bacillati</taxon>
        <taxon>Actinomycetota</taxon>
        <taxon>Actinomycetes</taxon>
        <taxon>Pseudonocardiales</taxon>
        <taxon>Pseudonocardiaceae</taxon>
        <taxon>Actinomycetospora</taxon>
    </lineage>
</organism>
<feature type="domain" description="Isochorismatase-like" evidence="2">
    <location>
        <begin position="32"/>
        <end position="208"/>
    </location>
</feature>
<dbReference type="InterPro" id="IPR036380">
    <property type="entry name" value="Isochorismatase-like_sf"/>
</dbReference>
<dbReference type="Proteomes" id="UP001300763">
    <property type="component" value="Unassembled WGS sequence"/>
</dbReference>
<keyword evidence="1" id="KW-0378">Hydrolase</keyword>
<reference evidence="3 4" key="1">
    <citation type="submission" date="2023-02" db="EMBL/GenBank/DDBJ databases">
        <title>Genome sequencing required for Actinomycetospora new species description.</title>
        <authorList>
            <person name="Saimee Y."/>
            <person name="Duangmal K."/>
        </authorList>
    </citation>
    <scope>NUCLEOTIDE SEQUENCE [LARGE SCALE GENOMIC DNA]</scope>
    <source>
        <strain evidence="3 4">DW7H6</strain>
    </source>
</reference>
<evidence type="ECO:0000313" key="4">
    <source>
        <dbReference type="Proteomes" id="UP001300763"/>
    </source>
</evidence>
<dbReference type="RefSeq" id="WP_274203950.1">
    <property type="nucleotide sequence ID" value="NZ_JAQZAO010000024.1"/>
</dbReference>
<dbReference type="Pfam" id="PF00857">
    <property type="entry name" value="Isochorismatase"/>
    <property type="match status" value="1"/>
</dbReference>